<feature type="transmembrane region" description="Helical" evidence="7">
    <location>
        <begin position="223"/>
        <end position="243"/>
    </location>
</feature>
<reference evidence="9" key="1">
    <citation type="submission" date="2022-01" db="EMBL/GenBank/DDBJ databases">
        <title>Genome sequnece data of strain Bradyrhizobium sp. nov.</title>
        <authorList>
            <person name="Zhang J."/>
        </authorList>
    </citation>
    <scope>NUCLEOTIDE SEQUENCE</scope>
    <source>
        <strain evidence="10">WYCCWR 12774</strain>
        <strain evidence="9">WYCCWR 13023</strain>
    </source>
</reference>
<dbReference type="EMBL" id="JAKLTY010000002">
    <property type="protein sequence ID" value="MCG2625633.1"/>
    <property type="molecule type" value="Genomic_DNA"/>
</dbReference>
<protein>
    <submittedName>
        <fullName evidence="9">ABC transporter permease</fullName>
    </submittedName>
</protein>
<keyword evidence="5 7" id="KW-1133">Transmembrane helix</keyword>
<dbReference type="SUPFAM" id="SSF161098">
    <property type="entry name" value="MetI-like"/>
    <property type="match status" value="1"/>
</dbReference>
<evidence type="ECO:0000256" key="1">
    <source>
        <dbReference type="ARBA" id="ARBA00004651"/>
    </source>
</evidence>
<dbReference type="AlphaFoldDB" id="A0A9X1U860"/>
<dbReference type="InterPro" id="IPR000515">
    <property type="entry name" value="MetI-like"/>
</dbReference>
<evidence type="ECO:0000256" key="2">
    <source>
        <dbReference type="ARBA" id="ARBA00022448"/>
    </source>
</evidence>
<keyword evidence="11" id="KW-1185">Reference proteome</keyword>
<dbReference type="Pfam" id="PF00528">
    <property type="entry name" value="BPD_transp_1"/>
    <property type="match status" value="1"/>
</dbReference>
<feature type="transmembrane region" description="Helical" evidence="7">
    <location>
        <begin position="68"/>
        <end position="89"/>
    </location>
</feature>
<dbReference type="GO" id="GO:0055085">
    <property type="term" value="P:transmembrane transport"/>
    <property type="evidence" value="ECO:0007669"/>
    <property type="project" value="InterPro"/>
</dbReference>
<comment type="subcellular location">
    <subcellularLocation>
        <location evidence="1 7">Cell membrane</location>
        <topology evidence="1 7">Multi-pass membrane protein</topology>
    </subcellularLocation>
</comment>
<evidence type="ECO:0000256" key="3">
    <source>
        <dbReference type="ARBA" id="ARBA00022475"/>
    </source>
</evidence>
<keyword evidence="3" id="KW-1003">Cell membrane</keyword>
<evidence type="ECO:0000313" key="10">
    <source>
        <dbReference type="EMBL" id="MCG2666646.1"/>
    </source>
</evidence>
<comment type="caution">
    <text evidence="9">The sequence shown here is derived from an EMBL/GenBank/DDBJ whole genome shotgun (WGS) entry which is preliminary data.</text>
</comment>
<dbReference type="EMBL" id="JAKLUA010000001">
    <property type="protein sequence ID" value="MCG2666646.1"/>
    <property type="molecule type" value="Genomic_DNA"/>
</dbReference>
<evidence type="ECO:0000256" key="5">
    <source>
        <dbReference type="ARBA" id="ARBA00022989"/>
    </source>
</evidence>
<evidence type="ECO:0000313" key="12">
    <source>
        <dbReference type="Proteomes" id="UP001139054"/>
    </source>
</evidence>
<feature type="domain" description="ABC transmembrane type-1" evidence="8">
    <location>
        <begin position="60"/>
        <end position="244"/>
    </location>
</feature>
<keyword evidence="6 7" id="KW-0472">Membrane</keyword>
<dbReference type="PANTHER" id="PTHR30151">
    <property type="entry name" value="ALKANE SULFONATE ABC TRANSPORTER-RELATED, MEMBRANE SUBUNIT"/>
    <property type="match status" value="1"/>
</dbReference>
<evidence type="ECO:0000256" key="7">
    <source>
        <dbReference type="RuleBase" id="RU363032"/>
    </source>
</evidence>
<comment type="similarity">
    <text evidence="7">Belongs to the binding-protein-dependent transport system permease family.</text>
</comment>
<dbReference type="RefSeq" id="WP_237858951.1">
    <property type="nucleotide sequence ID" value="NZ_JAKLTY010000002.1"/>
</dbReference>
<name>A0A9X1U860_9BRAD</name>
<proteinExistence type="inferred from homology"/>
<feature type="transmembrane region" description="Helical" evidence="7">
    <location>
        <begin position="126"/>
        <end position="148"/>
    </location>
</feature>
<sequence length="254" mass="26949">MSATAMIWRMASFAVAAGFVGLWQLIANLKLVSPVFLPGPDRAWTALVRGFASGDLASKLVGTLEHMAYGWLAASIAGIALGALIGSSRLMRTYIAPSLEFLRPLPVSAIIPVAIALFGLTEGMALFVIAFGAIWPIMLATIHGFAAVEPRLYEVARALQMSRPAVVFKIALPSALPDILAGMRLSLTVALILSVVCEVLAGLDGLGHWVLLSARAFRSADLFAGVILLGAMGYVTSVAMSLAERRLLAWQSMR</sequence>
<feature type="transmembrane region" description="Helical" evidence="7">
    <location>
        <begin position="101"/>
        <end position="120"/>
    </location>
</feature>
<gene>
    <name evidence="10" type="ORF">L6637_06785</name>
    <name evidence="9" type="ORF">L6654_03270</name>
</gene>
<evidence type="ECO:0000256" key="6">
    <source>
        <dbReference type="ARBA" id="ARBA00023136"/>
    </source>
</evidence>
<keyword evidence="4 7" id="KW-0812">Transmembrane</keyword>
<feature type="transmembrane region" description="Helical" evidence="7">
    <location>
        <begin position="185"/>
        <end position="203"/>
    </location>
</feature>
<evidence type="ECO:0000259" key="8">
    <source>
        <dbReference type="PROSITE" id="PS50928"/>
    </source>
</evidence>
<dbReference type="PANTHER" id="PTHR30151:SF0">
    <property type="entry name" value="ABC TRANSPORTER PERMEASE PROTEIN MJ0413-RELATED"/>
    <property type="match status" value="1"/>
</dbReference>
<evidence type="ECO:0000256" key="4">
    <source>
        <dbReference type="ARBA" id="ARBA00022692"/>
    </source>
</evidence>
<dbReference type="PROSITE" id="PS50928">
    <property type="entry name" value="ABC_TM1"/>
    <property type="match status" value="1"/>
</dbReference>
<organism evidence="9 12">
    <name type="scientific">Bradyrhizobium zhengyangense</name>
    <dbReference type="NCBI Taxonomy" id="2911009"/>
    <lineage>
        <taxon>Bacteria</taxon>
        <taxon>Pseudomonadati</taxon>
        <taxon>Pseudomonadota</taxon>
        <taxon>Alphaproteobacteria</taxon>
        <taxon>Hyphomicrobiales</taxon>
        <taxon>Nitrobacteraceae</taxon>
        <taxon>Bradyrhizobium</taxon>
    </lineage>
</organism>
<evidence type="ECO:0000313" key="9">
    <source>
        <dbReference type="EMBL" id="MCG2625633.1"/>
    </source>
</evidence>
<dbReference type="CDD" id="cd06261">
    <property type="entry name" value="TM_PBP2"/>
    <property type="match status" value="1"/>
</dbReference>
<dbReference type="GO" id="GO:0005886">
    <property type="term" value="C:plasma membrane"/>
    <property type="evidence" value="ECO:0007669"/>
    <property type="project" value="UniProtKB-SubCell"/>
</dbReference>
<accession>A0A9X1U860</accession>
<dbReference type="Gene3D" id="1.10.3720.10">
    <property type="entry name" value="MetI-like"/>
    <property type="match status" value="1"/>
</dbReference>
<dbReference type="InterPro" id="IPR035906">
    <property type="entry name" value="MetI-like_sf"/>
</dbReference>
<evidence type="ECO:0000313" key="11">
    <source>
        <dbReference type="Proteomes" id="UP001139012"/>
    </source>
</evidence>
<keyword evidence="2 7" id="KW-0813">Transport</keyword>
<dbReference type="Proteomes" id="UP001139012">
    <property type="component" value="Unassembled WGS sequence"/>
</dbReference>
<dbReference type="Proteomes" id="UP001139054">
    <property type="component" value="Unassembled WGS sequence"/>
</dbReference>